<protein>
    <submittedName>
        <fullName evidence="1">Uncharacterized protein</fullName>
    </submittedName>
</protein>
<keyword evidence="2" id="KW-1185">Reference proteome</keyword>
<sequence length="45" mass="5072">MEQTQTNPALEAAARLLRRIGIDRFVAAVRGQGCEDYRMQTMSES</sequence>
<evidence type="ECO:0000313" key="2">
    <source>
        <dbReference type="Proteomes" id="UP000540989"/>
    </source>
</evidence>
<dbReference type="AlphaFoldDB" id="A0A7W7ZE73"/>
<name>A0A7W7ZE73_9BACT</name>
<dbReference type="RefSeq" id="WP_184217799.1">
    <property type="nucleotide sequence ID" value="NZ_JACHIP010000004.1"/>
</dbReference>
<gene>
    <name evidence="1" type="ORF">HDF16_002974</name>
</gene>
<dbReference type="Proteomes" id="UP000540989">
    <property type="component" value="Unassembled WGS sequence"/>
</dbReference>
<organism evidence="1 2">
    <name type="scientific">Granulicella aggregans</name>
    <dbReference type="NCBI Taxonomy" id="474949"/>
    <lineage>
        <taxon>Bacteria</taxon>
        <taxon>Pseudomonadati</taxon>
        <taxon>Acidobacteriota</taxon>
        <taxon>Terriglobia</taxon>
        <taxon>Terriglobales</taxon>
        <taxon>Acidobacteriaceae</taxon>
        <taxon>Granulicella</taxon>
    </lineage>
</organism>
<comment type="caution">
    <text evidence="1">The sequence shown here is derived from an EMBL/GenBank/DDBJ whole genome shotgun (WGS) entry which is preliminary data.</text>
</comment>
<dbReference type="EMBL" id="JACHIP010000004">
    <property type="protein sequence ID" value="MBB5058260.1"/>
    <property type="molecule type" value="Genomic_DNA"/>
</dbReference>
<evidence type="ECO:0000313" key="1">
    <source>
        <dbReference type="EMBL" id="MBB5058260.1"/>
    </source>
</evidence>
<proteinExistence type="predicted"/>
<reference evidence="1 2" key="1">
    <citation type="submission" date="2020-08" db="EMBL/GenBank/DDBJ databases">
        <title>Genomic Encyclopedia of Type Strains, Phase IV (KMG-V): Genome sequencing to study the core and pangenomes of soil and plant-associated prokaryotes.</title>
        <authorList>
            <person name="Whitman W."/>
        </authorList>
    </citation>
    <scope>NUCLEOTIDE SEQUENCE [LARGE SCALE GENOMIC DNA]</scope>
    <source>
        <strain evidence="1 2">M8UP14</strain>
    </source>
</reference>
<accession>A0A7W7ZE73</accession>